<evidence type="ECO:0000313" key="4">
    <source>
        <dbReference type="Proteomes" id="UP000275394"/>
    </source>
</evidence>
<feature type="compositionally biased region" description="Polar residues" evidence="1">
    <location>
        <begin position="69"/>
        <end position="83"/>
    </location>
</feature>
<evidence type="ECO:0000256" key="1">
    <source>
        <dbReference type="SAM" id="MobiDB-lite"/>
    </source>
</evidence>
<feature type="region of interest" description="Disordered" evidence="1">
    <location>
        <begin position="27"/>
        <end position="94"/>
    </location>
</feature>
<evidence type="ECO:0000256" key="2">
    <source>
        <dbReference type="SAM" id="SignalP"/>
    </source>
</evidence>
<reference evidence="3 4" key="1">
    <citation type="submission" date="2018-11" db="EMBL/GenBank/DDBJ databases">
        <title>Genomic Encyclopedia of Type Strains, Phase IV (KMG-IV): sequencing the most valuable type-strain genomes for metagenomic binning, comparative biology and taxonomic classification.</title>
        <authorList>
            <person name="Goeker M."/>
        </authorList>
    </citation>
    <scope>NUCLEOTIDE SEQUENCE [LARGE SCALE GENOMIC DNA]</scope>
    <source>
        <strain evidence="3 4">DSM 100316</strain>
    </source>
</reference>
<evidence type="ECO:0000313" key="3">
    <source>
        <dbReference type="EMBL" id="ROS05484.1"/>
    </source>
</evidence>
<protein>
    <recommendedName>
        <fullName evidence="5">Secreted protein</fullName>
    </recommendedName>
</protein>
<organism evidence="3 4">
    <name type="scientific">Sinobacterium caligoides</name>
    <dbReference type="NCBI Taxonomy" id="933926"/>
    <lineage>
        <taxon>Bacteria</taxon>
        <taxon>Pseudomonadati</taxon>
        <taxon>Pseudomonadota</taxon>
        <taxon>Gammaproteobacteria</taxon>
        <taxon>Cellvibrionales</taxon>
        <taxon>Spongiibacteraceae</taxon>
        <taxon>Sinobacterium</taxon>
    </lineage>
</organism>
<accession>A0A3N2E071</accession>
<evidence type="ECO:0008006" key="5">
    <source>
        <dbReference type="Google" id="ProtNLM"/>
    </source>
</evidence>
<feature type="compositionally biased region" description="Polar residues" evidence="1">
    <location>
        <begin position="34"/>
        <end position="48"/>
    </location>
</feature>
<comment type="caution">
    <text evidence="3">The sequence shown here is derived from an EMBL/GenBank/DDBJ whole genome shotgun (WGS) entry which is preliminary data.</text>
</comment>
<name>A0A3N2E071_9GAMM</name>
<proteinExistence type="predicted"/>
<sequence length="94" mass="10314">MYSLVLITLLSVVLPFGVHAGLDHVPEAMGTEPQLHQSNNDESAQASNEEVAEVEHSQPVDDASDQPIAEQQQEALGTQQGNDETGLFEWYKRP</sequence>
<feature type="chain" id="PRO_5018125216" description="Secreted protein" evidence="2">
    <location>
        <begin position="21"/>
        <end position="94"/>
    </location>
</feature>
<dbReference type="EMBL" id="RKHR01000003">
    <property type="protein sequence ID" value="ROS05484.1"/>
    <property type="molecule type" value="Genomic_DNA"/>
</dbReference>
<keyword evidence="4" id="KW-1185">Reference proteome</keyword>
<keyword evidence="2" id="KW-0732">Signal</keyword>
<gene>
    <name evidence="3" type="ORF">EDC56_1014</name>
</gene>
<feature type="signal peptide" evidence="2">
    <location>
        <begin position="1"/>
        <end position="20"/>
    </location>
</feature>
<dbReference type="AlphaFoldDB" id="A0A3N2E071"/>
<dbReference type="Proteomes" id="UP000275394">
    <property type="component" value="Unassembled WGS sequence"/>
</dbReference>
<dbReference type="RefSeq" id="WP_123711387.1">
    <property type="nucleotide sequence ID" value="NZ_RKHR01000003.1"/>
</dbReference>